<feature type="transmembrane region" description="Helical" evidence="6">
    <location>
        <begin position="54"/>
        <end position="71"/>
    </location>
</feature>
<comment type="subcellular location">
    <subcellularLocation>
        <location evidence="1">Membrane</location>
        <topology evidence="1">Multi-pass membrane protein</topology>
    </subcellularLocation>
</comment>
<dbReference type="Proteomes" id="UP000321832">
    <property type="component" value="Unassembled WGS sequence"/>
</dbReference>
<reference evidence="7 8" key="1">
    <citation type="submission" date="2019-08" db="EMBL/GenBank/DDBJ databases">
        <authorList>
            <person name="Khan S.A."/>
            <person name="Jeon C.O."/>
            <person name="Jeong S.E."/>
        </authorList>
    </citation>
    <scope>NUCLEOTIDE SEQUENCE [LARGE SCALE GENOMIC DNA]</scope>
    <source>
        <strain evidence="8">IMCC1728</strain>
    </source>
</reference>
<keyword evidence="8" id="KW-1185">Reference proteome</keyword>
<dbReference type="GO" id="GO:0016020">
    <property type="term" value="C:membrane"/>
    <property type="evidence" value="ECO:0007669"/>
    <property type="project" value="UniProtKB-SubCell"/>
</dbReference>
<evidence type="ECO:0000256" key="4">
    <source>
        <dbReference type="ARBA" id="ARBA00022989"/>
    </source>
</evidence>
<organism evidence="7 8">
    <name type="scientific">Piscinibacter aquaticus</name>
    <dbReference type="NCBI Taxonomy" id="392597"/>
    <lineage>
        <taxon>Bacteria</taxon>
        <taxon>Pseudomonadati</taxon>
        <taxon>Pseudomonadota</taxon>
        <taxon>Betaproteobacteria</taxon>
        <taxon>Burkholderiales</taxon>
        <taxon>Sphaerotilaceae</taxon>
        <taxon>Piscinibacter</taxon>
    </lineage>
</organism>
<dbReference type="InterPro" id="IPR012506">
    <property type="entry name" value="TMEM86B-like"/>
</dbReference>
<dbReference type="AlphaFoldDB" id="A0A5C6U6P2"/>
<keyword evidence="5 6" id="KW-0472">Membrane</keyword>
<keyword evidence="4 6" id="KW-1133">Transmembrane helix</keyword>
<keyword evidence="3 6" id="KW-0812">Transmembrane</keyword>
<comment type="caution">
    <text evidence="7">The sequence shown here is derived from an EMBL/GenBank/DDBJ whole genome shotgun (WGS) entry which is preliminary data.</text>
</comment>
<evidence type="ECO:0000256" key="2">
    <source>
        <dbReference type="ARBA" id="ARBA00007375"/>
    </source>
</evidence>
<evidence type="ECO:0008006" key="9">
    <source>
        <dbReference type="Google" id="ProtNLM"/>
    </source>
</evidence>
<accession>A0A5C6U6P2</accession>
<evidence type="ECO:0000313" key="8">
    <source>
        <dbReference type="Proteomes" id="UP000321832"/>
    </source>
</evidence>
<proteinExistence type="inferred from homology"/>
<evidence type="ECO:0000256" key="1">
    <source>
        <dbReference type="ARBA" id="ARBA00004141"/>
    </source>
</evidence>
<dbReference type="Pfam" id="PF07947">
    <property type="entry name" value="YhhN"/>
    <property type="match status" value="1"/>
</dbReference>
<comment type="similarity">
    <text evidence="2">Belongs to the TMEM86 family.</text>
</comment>
<evidence type="ECO:0000313" key="7">
    <source>
        <dbReference type="EMBL" id="TXC67408.1"/>
    </source>
</evidence>
<protein>
    <recommendedName>
        <fullName evidence="9">Lysoplasmalogenase</fullName>
    </recommendedName>
</protein>
<evidence type="ECO:0000256" key="5">
    <source>
        <dbReference type="ARBA" id="ARBA00023136"/>
    </source>
</evidence>
<evidence type="ECO:0000256" key="3">
    <source>
        <dbReference type="ARBA" id="ARBA00022692"/>
    </source>
</evidence>
<sequence length="111" mass="11577">MLPLAIALTATVAIAAGLGLLPAAALFVAKPLTTVLLIVHAARRGADEPVARRWILVGLVLSLAGDIALLWPKQGFLPGLIAFLLAHWPTSRPSITACASRHAGSPSRSMR</sequence>
<dbReference type="EMBL" id="VOPW01000001">
    <property type="protein sequence ID" value="TXC67408.1"/>
    <property type="molecule type" value="Genomic_DNA"/>
</dbReference>
<evidence type="ECO:0000256" key="6">
    <source>
        <dbReference type="SAM" id="Phobius"/>
    </source>
</evidence>
<gene>
    <name evidence="7" type="ORF">FSC37_22115</name>
</gene>
<name>A0A5C6U6P2_9BURK</name>